<dbReference type="GO" id="GO:0004867">
    <property type="term" value="F:serine-type endopeptidase inhibitor activity"/>
    <property type="evidence" value="ECO:0007669"/>
    <property type="project" value="InterPro"/>
</dbReference>
<dbReference type="Pfam" id="PF00395">
    <property type="entry name" value="SLH"/>
    <property type="match status" value="1"/>
</dbReference>
<organism evidence="5 6">
    <name type="scientific">Candidatus Monoglobus merdigallinarum</name>
    <dbReference type="NCBI Taxonomy" id="2838698"/>
    <lineage>
        <taxon>Bacteria</taxon>
        <taxon>Bacillati</taxon>
        <taxon>Bacillota</taxon>
        <taxon>Clostridia</taxon>
        <taxon>Monoglobales</taxon>
        <taxon>Monoglobaceae</taxon>
        <taxon>Monoglobus</taxon>
    </lineage>
</organism>
<dbReference type="SUPFAM" id="SSF56574">
    <property type="entry name" value="Serpins"/>
    <property type="match status" value="1"/>
</dbReference>
<comment type="caution">
    <text evidence="5">The sequence shown here is derived from an EMBL/GenBank/DDBJ whole genome shotgun (WGS) entry which is preliminary data.</text>
</comment>
<dbReference type="InterPro" id="IPR042185">
    <property type="entry name" value="Serpin_sf_2"/>
</dbReference>
<keyword evidence="3" id="KW-0732">Signal</keyword>
<keyword evidence="1" id="KW-0677">Repeat</keyword>
<evidence type="ECO:0000256" key="3">
    <source>
        <dbReference type="SAM" id="SignalP"/>
    </source>
</evidence>
<proteinExistence type="inferred from homology"/>
<dbReference type="InterPro" id="IPR001119">
    <property type="entry name" value="SLH_dom"/>
</dbReference>
<dbReference type="AlphaFoldDB" id="A0A9D1PR67"/>
<dbReference type="Gene3D" id="3.30.497.10">
    <property type="entry name" value="Antithrombin, subunit I, domain 2"/>
    <property type="match status" value="1"/>
</dbReference>
<name>A0A9D1PR67_9FIRM</name>
<dbReference type="EMBL" id="DXIJ01000055">
    <property type="protein sequence ID" value="HIV85722.1"/>
    <property type="molecule type" value="Genomic_DNA"/>
</dbReference>
<dbReference type="PANTHER" id="PTHR11461:SF211">
    <property type="entry name" value="GH10112P-RELATED"/>
    <property type="match status" value="1"/>
</dbReference>
<dbReference type="Gene3D" id="2.30.39.10">
    <property type="entry name" value="Alpha-1-antitrypsin, domain 1"/>
    <property type="match status" value="1"/>
</dbReference>
<dbReference type="Pfam" id="PF00079">
    <property type="entry name" value="Serpin"/>
    <property type="match status" value="1"/>
</dbReference>
<dbReference type="Proteomes" id="UP000824162">
    <property type="component" value="Unassembled WGS sequence"/>
</dbReference>
<dbReference type="PROSITE" id="PS51272">
    <property type="entry name" value="SLH"/>
    <property type="match status" value="1"/>
</dbReference>
<dbReference type="PANTHER" id="PTHR11461">
    <property type="entry name" value="SERINE PROTEASE INHIBITOR, SERPIN"/>
    <property type="match status" value="1"/>
</dbReference>
<reference evidence="5" key="1">
    <citation type="journal article" date="2021" name="PeerJ">
        <title>Extensive microbial diversity within the chicken gut microbiome revealed by metagenomics and culture.</title>
        <authorList>
            <person name="Gilroy R."/>
            <person name="Ravi A."/>
            <person name="Getino M."/>
            <person name="Pursley I."/>
            <person name="Horton D.L."/>
            <person name="Alikhan N.F."/>
            <person name="Baker D."/>
            <person name="Gharbi K."/>
            <person name="Hall N."/>
            <person name="Watson M."/>
            <person name="Adriaenssens E.M."/>
            <person name="Foster-Nyarko E."/>
            <person name="Jarju S."/>
            <person name="Secka A."/>
            <person name="Antonio M."/>
            <person name="Oren A."/>
            <person name="Chaudhuri R.R."/>
            <person name="La Ragione R."/>
            <person name="Hildebrand F."/>
            <person name="Pallen M.J."/>
        </authorList>
    </citation>
    <scope>NUCLEOTIDE SEQUENCE</scope>
    <source>
        <strain evidence="5">5790</strain>
    </source>
</reference>
<feature type="chain" id="PRO_5039482138" evidence="3">
    <location>
        <begin position="24"/>
        <end position="578"/>
    </location>
</feature>
<evidence type="ECO:0000256" key="1">
    <source>
        <dbReference type="ARBA" id="ARBA00022737"/>
    </source>
</evidence>
<sequence length="578" mass="64519">MKKLICTLLAVCLFAAWIPAAYADGKDTYMIGGLEVPYYDDGAQRLEALGLFEGTGDGYALSQSVTRAEAVLMALRMVGEEQDIPDTYERHFSDMSGHWAEAAAEYAYSRGYINGTGESEFTPERSVTGREFVKMLLGAFGYTELTLENAYDTAVDSEILQNNYTRTAVRTDGYELKRSDVVRICLGALHGKLADGRRLNELLTERGVFTRQQFTRVMGSATPASRDNRDFAWNLNSEMPSDKNYMFSPLSIKAALAMAANGAEGETQREILDALGIDDLEVFNESMRALISEYAQSGEVALSVSNSIWLNKDYPGAAQAEFNREFLSVIENSYFGEAKTVGNSDAAETINAWVSENTNGRIPNIISDCDFLAALINAVYFKGEWLTQFNSSYNDFKTFKGRDGSEEKIEFMNKTGYYQYFESDYVRMIAIPYKDTDVSMYIALPQSRAVDLDIYIPEMKSTYISLSIPKFRIEFETELGDMLKELGIETAFSEARADFGGMVDNYPMNVFIDKVVHKTYIDVDENGTEAAAATGVMAGGTAMPPEPIEFTADEPFTYFIYDRANDEILFIGEYAYAE</sequence>
<dbReference type="GO" id="GO:0005615">
    <property type="term" value="C:extracellular space"/>
    <property type="evidence" value="ECO:0007669"/>
    <property type="project" value="InterPro"/>
</dbReference>
<evidence type="ECO:0000313" key="5">
    <source>
        <dbReference type="EMBL" id="HIV85722.1"/>
    </source>
</evidence>
<protein>
    <submittedName>
        <fullName evidence="5">Serpin family protein</fullName>
    </submittedName>
</protein>
<dbReference type="InterPro" id="IPR000215">
    <property type="entry name" value="Serpin_fam"/>
</dbReference>
<dbReference type="SMART" id="SM00093">
    <property type="entry name" value="SERPIN"/>
    <property type="match status" value="1"/>
</dbReference>
<dbReference type="InterPro" id="IPR042178">
    <property type="entry name" value="Serpin_sf_1"/>
</dbReference>
<reference evidence="5" key="2">
    <citation type="submission" date="2021-04" db="EMBL/GenBank/DDBJ databases">
        <authorList>
            <person name="Gilroy R."/>
        </authorList>
    </citation>
    <scope>NUCLEOTIDE SEQUENCE</scope>
    <source>
        <strain evidence="5">5790</strain>
    </source>
</reference>
<gene>
    <name evidence="5" type="ORF">H9900_02800</name>
</gene>
<feature type="signal peptide" evidence="3">
    <location>
        <begin position="1"/>
        <end position="23"/>
    </location>
</feature>
<accession>A0A9D1PR67</accession>
<feature type="domain" description="SLH" evidence="4">
    <location>
        <begin position="87"/>
        <end position="150"/>
    </location>
</feature>
<dbReference type="InterPro" id="IPR023796">
    <property type="entry name" value="Serpin_dom"/>
</dbReference>
<evidence type="ECO:0000256" key="2">
    <source>
        <dbReference type="RuleBase" id="RU000411"/>
    </source>
</evidence>
<dbReference type="CDD" id="cd19589">
    <property type="entry name" value="serpin_tengpin-like"/>
    <property type="match status" value="1"/>
</dbReference>
<evidence type="ECO:0000313" key="6">
    <source>
        <dbReference type="Proteomes" id="UP000824162"/>
    </source>
</evidence>
<comment type="similarity">
    <text evidence="2">Belongs to the serpin family.</text>
</comment>
<evidence type="ECO:0000259" key="4">
    <source>
        <dbReference type="PROSITE" id="PS51272"/>
    </source>
</evidence>
<dbReference type="InterPro" id="IPR036186">
    <property type="entry name" value="Serpin_sf"/>
</dbReference>